<feature type="region of interest" description="Disordered" evidence="1">
    <location>
        <begin position="61"/>
        <end position="82"/>
    </location>
</feature>
<keyword evidence="3" id="KW-1185">Reference proteome</keyword>
<reference evidence="2" key="1">
    <citation type="submission" date="2021-01" db="EMBL/GenBank/DDBJ databases">
        <title>Adiantum capillus-veneris genome.</title>
        <authorList>
            <person name="Fang Y."/>
            <person name="Liao Q."/>
        </authorList>
    </citation>
    <scope>NUCLEOTIDE SEQUENCE</scope>
    <source>
        <strain evidence="2">H3</strain>
        <tissue evidence="2">Leaf</tissue>
    </source>
</reference>
<protein>
    <submittedName>
        <fullName evidence="2">Uncharacterized protein</fullName>
    </submittedName>
</protein>
<evidence type="ECO:0000313" key="2">
    <source>
        <dbReference type="EMBL" id="KAI5080495.1"/>
    </source>
</evidence>
<sequence>MLLEEQESENLDLAIVRLDTKVFERLSKPMEHLPIPLLPTFPLNECEHVLLADVQRAFNLREDDEGELEEEETNSPIIGESNEDVAFEEELDMLLEEQESENLDLAIVRLDTKVFERLSKPVEHLPIPLLPTFPLNEC</sequence>
<proteinExistence type="predicted"/>
<accession>A0A9D4V6R7</accession>
<dbReference type="EMBL" id="JABFUD020000004">
    <property type="protein sequence ID" value="KAI5080495.1"/>
    <property type="molecule type" value="Genomic_DNA"/>
</dbReference>
<organism evidence="2 3">
    <name type="scientific">Adiantum capillus-veneris</name>
    <name type="common">Maidenhair fern</name>
    <dbReference type="NCBI Taxonomy" id="13818"/>
    <lineage>
        <taxon>Eukaryota</taxon>
        <taxon>Viridiplantae</taxon>
        <taxon>Streptophyta</taxon>
        <taxon>Embryophyta</taxon>
        <taxon>Tracheophyta</taxon>
        <taxon>Polypodiopsida</taxon>
        <taxon>Polypodiidae</taxon>
        <taxon>Polypodiales</taxon>
        <taxon>Pteridineae</taxon>
        <taxon>Pteridaceae</taxon>
        <taxon>Vittarioideae</taxon>
        <taxon>Adiantum</taxon>
    </lineage>
</organism>
<evidence type="ECO:0000256" key="1">
    <source>
        <dbReference type="SAM" id="MobiDB-lite"/>
    </source>
</evidence>
<feature type="compositionally biased region" description="Acidic residues" evidence="1">
    <location>
        <begin position="62"/>
        <end position="73"/>
    </location>
</feature>
<name>A0A9D4V6R7_ADICA</name>
<dbReference type="Proteomes" id="UP000886520">
    <property type="component" value="Chromosome 4"/>
</dbReference>
<dbReference type="AlphaFoldDB" id="A0A9D4V6R7"/>
<gene>
    <name evidence="2" type="ORF">GOP47_0003678</name>
</gene>
<evidence type="ECO:0000313" key="3">
    <source>
        <dbReference type="Proteomes" id="UP000886520"/>
    </source>
</evidence>
<comment type="caution">
    <text evidence="2">The sequence shown here is derived from an EMBL/GenBank/DDBJ whole genome shotgun (WGS) entry which is preliminary data.</text>
</comment>